<evidence type="ECO:0000313" key="1">
    <source>
        <dbReference type="EMBL" id="AIC28985.1"/>
    </source>
</evidence>
<reference evidence="1 2" key="1">
    <citation type="submission" date="2013-12" db="EMBL/GenBank/DDBJ databases">
        <title>Complete genome sequence of Rhizobium etli bv. mimosae IE4771.</title>
        <authorList>
            <person name="Bustos P."/>
            <person name="Santamaria R.I."/>
            <person name="Lozano L."/>
            <person name="Ormeno-Orrillo E."/>
            <person name="Rogel M.A."/>
            <person name="Romero D."/>
            <person name="Cevallos M.A."/>
            <person name="Martinez-Romero E."/>
            <person name="Gonzalez V."/>
        </authorList>
    </citation>
    <scope>NUCLEOTIDE SEQUENCE [LARGE SCALE GENOMIC DNA]</scope>
    <source>
        <strain evidence="1 2">IE4771</strain>
    </source>
</reference>
<dbReference type="KEGG" id="rei:IE4771_CH03922"/>
<organism evidence="1 2">
    <name type="scientific">Rhizobium etli bv. mimosae str. IE4771</name>
    <dbReference type="NCBI Taxonomy" id="1432050"/>
    <lineage>
        <taxon>Bacteria</taxon>
        <taxon>Pseudomonadati</taxon>
        <taxon>Pseudomonadota</taxon>
        <taxon>Alphaproteobacteria</taxon>
        <taxon>Hyphomicrobiales</taxon>
        <taxon>Rhizobiaceae</taxon>
        <taxon>Rhizobium/Agrobacterium group</taxon>
        <taxon>Rhizobium</taxon>
    </lineage>
</organism>
<accession>A0A060IAA0</accession>
<dbReference type="Proteomes" id="UP000027180">
    <property type="component" value="Chromosome"/>
</dbReference>
<dbReference type="HOGENOM" id="CLU_3047251_0_0_5"/>
<protein>
    <submittedName>
        <fullName evidence="1">Uncharacterized protein</fullName>
    </submittedName>
</protein>
<proteinExistence type="predicted"/>
<sequence>MRRARALVLTLSDMMSKSALPSGHALRFPGSWHNQQSIGRRLALTQEGEKTSSY</sequence>
<name>A0A060IAA0_RHIET</name>
<dbReference type="EMBL" id="CP006986">
    <property type="protein sequence ID" value="AIC28985.1"/>
    <property type="molecule type" value="Genomic_DNA"/>
</dbReference>
<dbReference type="AlphaFoldDB" id="A0A060IAA0"/>
<evidence type="ECO:0000313" key="2">
    <source>
        <dbReference type="Proteomes" id="UP000027180"/>
    </source>
</evidence>
<gene>
    <name evidence="1" type="ORF">IE4771_CH03922</name>
</gene>